<proteinExistence type="inferred from homology"/>
<evidence type="ECO:0000313" key="5">
    <source>
        <dbReference type="Proteomes" id="UP000186040"/>
    </source>
</evidence>
<dbReference type="AlphaFoldDB" id="A0A1Q9LJT7"/>
<gene>
    <name evidence="4" type="ORF">BJP25_23490</name>
</gene>
<keyword evidence="2" id="KW-0812">Transmembrane</keyword>
<feature type="domain" description="Guanylate cyclase" evidence="3">
    <location>
        <begin position="100"/>
        <end position="215"/>
    </location>
</feature>
<dbReference type="STRING" id="1193682.BJP25_23490"/>
<dbReference type="Proteomes" id="UP000186040">
    <property type="component" value="Unassembled WGS sequence"/>
</dbReference>
<dbReference type="GO" id="GO:0004016">
    <property type="term" value="F:adenylate cyclase activity"/>
    <property type="evidence" value="ECO:0007669"/>
    <property type="project" value="UniProtKB-ARBA"/>
</dbReference>
<evidence type="ECO:0000256" key="2">
    <source>
        <dbReference type="SAM" id="Phobius"/>
    </source>
</evidence>
<feature type="transmembrane region" description="Helical" evidence="2">
    <location>
        <begin position="6"/>
        <end position="27"/>
    </location>
</feature>
<dbReference type="PANTHER" id="PTHR43081:SF1">
    <property type="entry name" value="ADENYLATE CYCLASE, TERMINAL-DIFFERENTIATION SPECIFIC"/>
    <property type="match status" value="1"/>
</dbReference>
<keyword evidence="2" id="KW-1133">Transmembrane helix</keyword>
<keyword evidence="5" id="KW-1185">Reference proteome</keyword>
<dbReference type="Pfam" id="PF00211">
    <property type="entry name" value="Guanylate_cyc"/>
    <property type="match status" value="1"/>
</dbReference>
<evidence type="ECO:0000259" key="3">
    <source>
        <dbReference type="PROSITE" id="PS50125"/>
    </source>
</evidence>
<sequence>MGVWFVVVSVVAVAAVAGVVVLSVLLVRERRRYAELLASARPRREAGLQRAVKVAVSAASRLRRGGVGGMLVSSLDELARWAEEDRTELVRVSGADGTVTFAFTDIVDSTALNERLGDKGWVRLLRAHDALVREQVAARSGHVVKSQGDGFMLAFSEPEQAIGAAIGIQHALAGPKRGALRATPVAVRIGIHRGAAVSRDGDFFGRAVATAARVAAQAGGGEVLVSDDTLRGLADPGRFRLGPGRAAALKGLSGQFELHPVDWGAHQPT</sequence>
<dbReference type="CDD" id="cd07302">
    <property type="entry name" value="CHD"/>
    <property type="match status" value="1"/>
</dbReference>
<name>A0A1Q9LJT7_9PSEU</name>
<comment type="caution">
    <text evidence="4">The sequence shown here is derived from an EMBL/GenBank/DDBJ whole genome shotgun (WGS) entry which is preliminary data.</text>
</comment>
<organism evidence="4 5">
    <name type="scientific">Actinokineospora bangkokensis</name>
    <dbReference type="NCBI Taxonomy" id="1193682"/>
    <lineage>
        <taxon>Bacteria</taxon>
        <taxon>Bacillati</taxon>
        <taxon>Actinomycetota</taxon>
        <taxon>Actinomycetes</taxon>
        <taxon>Pseudonocardiales</taxon>
        <taxon>Pseudonocardiaceae</taxon>
        <taxon>Actinokineospora</taxon>
    </lineage>
</organism>
<dbReference type="InterPro" id="IPR001054">
    <property type="entry name" value="A/G_cyclase"/>
</dbReference>
<comment type="similarity">
    <text evidence="1">Belongs to the adenylyl cyclase class-3 family.</text>
</comment>
<reference evidence="4 5" key="1">
    <citation type="submission" date="2016-10" db="EMBL/GenBank/DDBJ databases">
        <title>The Draft Genome Sequence of Actinokineospora bangkokensis 44EHWT reveals the biosynthetic pathway of antifungal compounds Thailandins with unusual extender unit butylmalonyl-CoA.</title>
        <authorList>
            <person name="Greule A."/>
            <person name="Intra B."/>
            <person name="Flemming S."/>
            <person name="Rommel M.G."/>
            <person name="Panbangred W."/>
            <person name="Bechthold A."/>
        </authorList>
    </citation>
    <scope>NUCLEOTIDE SEQUENCE [LARGE SCALE GENOMIC DNA]</scope>
    <source>
        <strain evidence="4 5">44EHW</strain>
    </source>
</reference>
<keyword evidence="2" id="KW-0472">Membrane</keyword>
<accession>A0A1Q9LJT7</accession>
<dbReference type="SUPFAM" id="SSF55073">
    <property type="entry name" value="Nucleotide cyclase"/>
    <property type="match status" value="1"/>
</dbReference>
<dbReference type="GO" id="GO:0035556">
    <property type="term" value="P:intracellular signal transduction"/>
    <property type="evidence" value="ECO:0007669"/>
    <property type="project" value="InterPro"/>
</dbReference>
<dbReference type="InterPro" id="IPR050697">
    <property type="entry name" value="Adenylyl/Guanylyl_Cyclase_3/4"/>
</dbReference>
<evidence type="ECO:0000313" key="4">
    <source>
        <dbReference type="EMBL" id="OLR92280.1"/>
    </source>
</evidence>
<dbReference type="InterPro" id="IPR029787">
    <property type="entry name" value="Nucleotide_cyclase"/>
</dbReference>
<dbReference type="SMART" id="SM00044">
    <property type="entry name" value="CYCc"/>
    <property type="match status" value="1"/>
</dbReference>
<protein>
    <recommendedName>
        <fullName evidence="3">Guanylate cyclase domain-containing protein</fullName>
    </recommendedName>
</protein>
<dbReference type="EMBL" id="MKQR01000017">
    <property type="protein sequence ID" value="OLR92280.1"/>
    <property type="molecule type" value="Genomic_DNA"/>
</dbReference>
<dbReference type="GO" id="GO:0009190">
    <property type="term" value="P:cyclic nucleotide biosynthetic process"/>
    <property type="evidence" value="ECO:0007669"/>
    <property type="project" value="InterPro"/>
</dbReference>
<dbReference type="Gene3D" id="3.30.70.1230">
    <property type="entry name" value="Nucleotide cyclase"/>
    <property type="match status" value="1"/>
</dbReference>
<evidence type="ECO:0000256" key="1">
    <source>
        <dbReference type="ARBA" id="ARBA00005381"/>
    </source>
</evidence>
<dbReference type="PROSITE" id="PS50125">
    <property type="entry name" value="GUANYLATE_CYCLASE_2"/>
    <property type="match status" value="1"/>
</dbReference>
<dbReference type="PANTHER" id="PTHR43081">
    <property type="entry name" value="ADENYLATE CYCLASE, TERMINAL-DIFFERENTIATION SPECIFIC-RELATED"/>
    <property type="match status" value="1"/>
</dbReference>